<proteinExistence type="predicted"/>
<reference evidence="1" key="1">
    <citation type="submission" date="2021-03" db="EMBL/GenBank/DDBJ databases">
        <title>Plesiomonas shigelloides zfcc0051, isolated from zebrafish feces.</title>
        <authorList>
            <person name="Vanderhoek Z."/>
            <person name="Gaulke C."/>
        </authorList>
    </citation>
    <scope>NUCLEOTIDE SEQUENCE</scope>
    <source>
        <strain evidence="1">Zfcc0051</strain>
    </source>
</reference>
<sequence length="61" mass="6735">MAEARYNLDQTIIRAPSDGHVTQALLQPGPYAVAMPLRPVMAFIPAQDRRIPAVFLPTSFL</sequence>
<dbReference type="Proteomes" id="UP000664658">
    <property type="component" value="Unassembled WGS sequence"/>
</dbReference>
<dbReference type="EMBL" id="JAFNAA010000433">
    <property type="protein sequence ID" value="MBO1110203.1"/>
    <property type="molecule type" value="Genomic_DNA"/>
</dbReference>
<accession>A0A8I2B6Z8</accession>
<gene>
    <name evidence="1" type="ORF">J2R62_19055</name>
</gene>
<comment type="caution">
    <text evidence="1">The sequence shown here is derived from an EMBL/GenBank/DDBJ whole genome shotgun (WGS) entry which is preliminary data.</text>
</comment>
<protein>
    <submittedName>
        <fullName evidence="1">Uncharacterized protein</fullName>
    </submittedName>
</protein>
<organism evidence="1 2">
    <name type="scientific">Plesiomonas shigelloides</name>
    <name type="common">Aeromonas shigelloides</name>
    <dbReference type="NCBI Taxonomy" id="703"/>
    <lineage>
        <taxon>Bacteria</taxon>
        <taxon>Pseudomonadati</taxon>
        <taxon>Pseudomonadota</taxon>
        <taxon>Gammaproteobacteria</taxon>
        <taxon>Enterobacterales</taxon>
        <taxon>Enterobacteriaceae</taxon>
        <taxon>Plesiomonas</taxon>
    </lineage>
</organism>
<name>A0A8I2B6Z8_PLESH</name>
<feature type="non-terminal residue" evidence="1">
    <location>
        <position position="61"/>
    </location>
</feature>
<evidence type="ECO:0000313" key="2">
    <source>
        <dbReference type="Proteomes" id="UP000664658"/>
    </source>
</evidence>
<dbReference type="AlphaFoldDB" id="A0A8I2B6Z8"/>
<evidence type="ECO:0000313" key="1">
    <source>
        <dbReference type="EMBL" id="MBO1110203.1"/>
    </source>
</evidence>